<keyword evidence="12 14" id="KW-0472">Membrane</keyword>
<evidence type="ECO:0000256" key="12">
    <source>
        <dbReference type="ARBA" id="ARBA00023136"/>
    </source>
</evidence>
<dbReference type="Proteomes" id="UP000245754">
    <property type="component" value="Unassembled WGS sequence"/>
</dbReference>
<dbReference type="GO" id="GO:0000155">
    <property type="term" value="F:phosphorelay sensor kinase activity"/>
    <property type="evidence" value="ECO:0007669"/>
    <property type="project" value="InterPro"/>
</dbReference>
<dbReference type="CDD" id="cd00075">
    <property type="entry name" value="HATPase"/>
    <property type="match status" value="1"/>
</dbReference>
<evidence type="ECO:0000256" key="9">
    <source>
        <dbReference type="ARBA" id="ARBA00022840"/>
    </source>
</evidence>
<dbReference type="Pfam" id="PF13492">
    <property type="entry name" value="GAF_3"/>
    <property type="match status" value="1"/>
</dbReference>
<dbReference type="InterPro" id="IPR038318">
    <property type="entry name" value="KdpD_sf"/>
</dbReference>
<dbReference type="InterPro" id="IPR003852">
    <property type="entry name" value="Sig_transdc_His_kinase_KdpD_N"/>
</dbReference>
<dbReference type="EMBL" id="QGGT01000001">
    <property type="protein sequence ID" value="PWK38878.1"/>
    <property type="molecule type" value="Genomic_DNA"/>
</dbReference>
<evidence type="ECO:0000256" key="7">
    <source>
        <dbReference type="ARBA" id="ARBA00022741"/>
    </source>
</evidence>
<feature type="region of interest" description="Disordered" evidence="13">
    <location>
        <begin position="969"/>
        <end position="1026"/>
    </location>
</feature>
<evidence type="ECO:0000259" key="15">
    <source>
        <dbReference type="PROSITE" id="PS50109"/>
    </source>
</evidence>
<dbReference type="SMART" id="SM00388">
    <property type="entry name" value="HisKA"/>
    <property type="match status" value="1"/>
</dbReference>
<keyword evidence="5" id="KW-0808">Transferase</keyword>
<dbReference type="InterPro" id="IPR004358">
    <property type="entry name" value="Sig_transdc_His_kin-like_C"/>
</dbReference>
<dbReference type="CDD" id="cd00082">
    <property type="entry name" value="HisKA"/>
    <property type="match status" value="1"/>
</dbReference>
<evidence type="ECO:0000256" key="13">
    <source>
        <dbReference type="SAM" id="MobiDB-lite"/>
    </source>
</evidence>
<comment type="catalytic activity">
    <reaction evidence="1">
        <text>ATP + protein L-histidine = ADP + protein N-phospho-L-histidine.</text>
        <dbReference type="EC" id="2.7.13.3"/>
    </reaction>
</comment>
<evidence type="ECO:0000313" key="17">
    <source>
        <dbReference type="Proteomes" id="UP000245754"/>
    </source>
</evidence>
<dbReference type="Gene3D" id="3.30.565.10">
    <property type="entry name" value="Histidine kinase-like ATPase, C-terminal domain"/>
    <property type="match status" value="1"/>
</dbReference>
<keyword evidence="7" id="KW-0547">Nucleotide-binding</keyword>
<evidence type="ECO:0000256" key="10">
    <source>
        <dbReference type="ARBA" id="ARBA00022989"/>
    </source>
</evidence>
<evidence type="ECO:0000256" key="1">
    <source>
        <dbReference type="ARBA" id="ARBA00000085"/>
    </source>
</evidence>
<dbReference type="GO" id="GO:0005524">
    <property type="term" value="F:ATP binding"/>
    <property type="evidence" value="ECO:0007669"/>
    <property type="project" value="UniProtKB-KW"/>
</dbReference>
<dbReference type="InterPro" id="IPR036097">
    <property type="entry name" value="HisK_dim/P_sf"/>
</dbReference>
<proteinExistence type="predicted"/>
<dbReference type="Pfam" id="PF13493">
    <property type="entry name" value="DUF4118"/>
    <property type="match status" value="1"/>
</dbReference>
<keyword evidence="4" id="KW-0597">Phosphoprotein</keyword>
<evidence type="ECO:0000256" key="4">
    <source>
        <dbReference type="ARBA" id="ARBA00022553"/>
    </source>
</evidence>
<dbReference type="InterPro" id="IPR029016">
    <property type="entry name" value="GAF-like_dom_sf"/>
</dbReference>
<dbReference type="InterPro" id="IPR025201">
    <property type="entry name" value="KdpD_TM"/>
</dbReference>
<name>A0A316F4X8_9BURK</name>
<dbReference type="InterPro" id="IPR027417">
    <property type="entry name" value="P-loop_NTPase"/>
</dbReference>
<dbReference type="SUPFAM" id="SSF55874">
    <property type="entry name" value="ATPase domain of HSP90 chaperone/DNA topoisomerase II/histidine kinase"/>
    <property type="match status" value="1"/>
</dbReference>
<keyword evidence="17" id="KW-1185">Reference proteome</keyword>
<comment type="caution">
    <text evidence="16">The sequence shown here is derived from an EMBL/GenBank/DDBJ whole genome shotgun (WGS) entry which is preliminary data.</text>
</comment>
<dbReference type="InterPro" id="IPR003661">
    <property type="entry name" value="HisK_dim/P_dom"/>
</dbReference>
<dbReference type="Pfam" id="PF00512">
    <property type="entry name" value="HisKA"/>
    <property type="match status" value="1"/>
</dbReference>
<dbReference type="SUPFAM" id="SSF47384">
    <property type="entry name" value="Homodimeric domain of signal transducing histidine kinase"/>
    <property type="match status" value="1"/>
</dbReference>
<feature type="transmembrane region" description="Helical" evidence="14">
    <location>
        <begin position="500"/>
        <end position="516"/>
    </location>
</feature>
<dbReference type="InterPro" id="IPR005467">
    <property type="entry name" value="His_kinase_dom"/>
</dbReference>
<dbReference type="Gene3D" id="1.20.120.620">
    <property type="entry name" value="Backbone structure of the membrane domain of e. Coli histidine kinase receptor kdpd"/>
    <property type="match status" value="1"/>
</dbReference>
<dbReference type="Gene3D" id="1.10.287.130">
    <property type="match status" value="1"/>
</dbReference>
<dbReference type="EC" id="2.7.13.3" evidence="3"/>
<evidence type="ECO:0000256" key="6">
    <source>
        <dbReference type="ARBA" id="ARBA00022692"/>
    </source>
</evidence>
<dbReference type="InterPro" id="IPR003018">
    <property type="entry name" value="GAF"/>
</dbReference>
<keyword evidence="10 14" id="KW-1133">Transmembrane helix</keyword>
<evidence type="ECO:0000256" key="3">
    <source>
        <dbReference type="ARBA" id="ARBA00012438"/>
    </source>
</evidence>
<keyword evidence="11" id="KW-0902">Two-component regulatory system</keyword>
<dbReference type="AlphaFoldDB" id="A0A316F4X8"/>
<evidence type="ECO:0000256" key="8">
    <source>
        <dbReference type="ARBA" id="ARBA00022777"/>
    </source>
</evidence>
<dbReference type="GO" id="GO:0005886">
    <property type="term" value="C:plasma membrane"/>
    <property type="evidence" value="ECO:0007669"/>
    <property type="project" value="TreeGrafter"/>
</dbReference>
<dbReference type="PANTHER" id="PTHR45569">
    <property type="entry name" value="SENSOR PROTEIN KDPD"/>
    <property type="match status" value="1"/>
</dbReference>
<evidence type="ECO:0000256" key="14">
    <source>
        <dbReference type="SAM" id="Phobius"/>
    </source>
</evidence>
<comment type="subcellular location">
    <subcellularLocation>
        <location evidence="2">Membrane</location>
        <topology evidence="2">Multi-pass membrane protein</topology>
    </subcellularLocation>
</comment>
<dbReference type="SMART" id="SM00387">
    <property type="entry name" value="HATPase_c"/>
    <property type="match status" value="1"/>
</dbReference>
<evidence type="ECO:0000256" key="2">
    <source>
        <dbReference type="ARBA" id="ARBA00004141"/>
    </source>
</evidence>
<keyword evidence="9" id="KW-0067">ATP-binding</keyword>
<dbReference type="GO" id="GO:0005737">
    <property type="term" value="C:cytoplasm"/>
    <property type="evidence" value="ECO:0007669"/>
    <property type="project" value="UniProtKB-ARBA"/>
</dbReference>
<reference evidence="16 17" key="1">
    <citation type="submission" date="2018-05" db="EMBL/GenBank/DDBJ databases">
        <title>Genomic Encyclopedia of Type Strains, Phase IV (KMG-V): Genome sequencing to study the core and pangenomes of soil and plant-associated prokaryotes.</title>
        <authorList>
            <person name="Whitman W."/>
        </authorList>
    </citation>
    <scope>NUCLEOTIDE SEQUENCE [LARGE SCALE GENOMIC DNA]</scope>
    <source>
        <strain evidence="16 17">SLV-132</strain>
    </source>
</reference>
<dbReference type="InterPro" id="IPR003594">
    <property type="entry name" value="HATPase_dom"/>
</dbReference>
<dbReference type="Gene3D" id="3.40.50.300">
    <property type="entry name" value="P-loop containing nucleotide triphosphate hydrolases"/>
    <property type="match status" value="1"/>
</dbReference>
<feature type="compositionally biased region" description="Basic and acidic residues" evidence="13">
    <location>
        <begin position="982"/>
        <end position="991"/>
    </location>
</feature>
<dbReference type="Gene3D" id="3.30.450.40">
    <property type="match status" value="1"/>
</dbReference>
<dbReference type="PROSITE" id="PS50109">
    <property type="entry name" value="HIS_KIN"/>
    <property type="match status" value="1"/>
</dbReference>
<feature type="transmembrane region" description="Helical" evidence="14">
    <location>
        <begin position="551"/>
        <end position="573"/>
    </location>
</feature>
<dbReference type="Pfam" id="PF02702">
    <property type="entry name" value="KdpD"/>
    <property type="match status" value="1"/>
</dbReference>
<evidence type="ECO:0000256" key="5">
    <source>
        <dbReference type="ARBA" id="ARBA00022679"/>
    </source>
</evidence>
<accession>A0A316F4X8</accession>
<dbReference type="PRINTS" id="PR00344">
    <property type="entry name" value="BCTRLSENSOR"/>
</dbReference>
<dbReference type="InterPro" id="IPR036890">
    <property type="entry name" value="HATPase_C_sf"/>
</dbReference>
<organism evidence="16 17">
    <name type="scientific">Cupriavidus plantarum</name>
    <dbReference type="NCBI Taxonomy" id="942865"/>
    <lineage>
        <taxon>Bacteria</taxon>
        <taxon>Pseudomonadati</taxon>
        <taxon>Pseudomonadota</taxon>
        <taxon>Betaproteobacteria</taxon>
        <taxon>Burkholderiales</taxon>
        <taxon>Burkholderiaceae</taxon>
        <taxon>Cupriavidus</taxon>
    </lineage>
</organism>
<gene>
    <name evidence="16" type="ORF">C7419_1012780</name>
</gene>
<feature type="domain" description="Histidine kinase" evidence="15">
    <location>
        <begin position="758"/>
        <end position="972"/>
    </location>
</feature>
<keyword evidence="6 14" id="KW-0812">Transmembrane</keyword>
<dbReference type="Pfam" id="PF02518">
    <property type="entry name" value="HATPase_c"/>
    <property type="match status" value="1"/>
</dbReference>
<keyword evidence="8 16" id="KW-0418">Kinase</keyword>
<sequence>MAATRHVDDRSGEGRGRIAAIPPHFPMTEPVARPDPDDLLQRVQAEGARAARGKLRVYFGASAGVGKTFAMLNAARALRMQGTDVVIGIVETHGRAETEALLEGLERLPMRSVPYRDRVLQEFDLDGALARRPALVLVDELAHSNAAGSRHPKRWQDIQELQAAGIDVWTTVNVQHLDSLNQAVGGITGVRVWETVPDAVFDGADEVVLVDLPADELLRRLREGKVYLAEQAHQAARNFFRKGNLMALRELALRRTADRVDDDVRAYRDARAIAPVWRTREAVLACIGSGDDAEQVVRSVRRLASQLDCDWHVVTIATPRLTPLADTVRARTQAAMQLAEELGARTDTLAGDDMVSAVTGYVRRHNLTKVIVGRARAEWPRGDDWLDRGRAWLARVMAPALGVGNRLIGRQTFADALAAGCPEIDVIRVAADMTRATRADQRPRASTPAGLASGPDARIAEEEAAAAEIRRKRLYDYGWAALWCGAASVLSTLARPWFDLVNIAMLFLAAVVGVALRHGRGPAAFTSVLAVGAFDYFFVPPRLSFAVSDVQYLLTFVVMLTVGLVIGQLTAGLREQAHVAVRRETDARTLYELARELSAALTIEQIGEIGSRFLRAAFDAHATFFVVGANGRLEPLTIAQGSDAARGAHADPRKGEAIDKVLAQWVFDHGQPAGTGTHTLPGSTVLYLPLKAPMQTRGVLAVEPRAWRALAAPDLRRQADVFTTLIAIAIERLHYVEVAQQALLSIESERLRSSLLAAVSHDLRTPLTGLIGMAETLGRTDPPLPEDVAATVDAMRGQAQRMRTMVVNLLDMARLQRHDIALQRTWQSLEELVGAALASLRDALGGHRVRVADLSVLPLVECDGVLMERVLCNLFENAAKYTPAGTEIRVRGAVVGEEVHLVVEDDGPGVPRGRERQIFEKFVRGDSESATAGVGLGLAVCDAIMQAHGGRIWADAVDGAGARFTLALPRGNPPAIEPEPEPLERHADTAHSADTAPLPAAAAAAATTATHTDHAAHHAMRGGNDH</sequence>
<protein>
    <recommendedName>
        <fullName evidence="3">histidine kinase</fullName>
        <ecNumber evidence="3">2.7.13.3</ecNumber>
    </recommendedName>
</protein>
<feature type="compositionally biased region" description="Low complexity" evidence="13">
    <location>
        <begin position="992"/>
        <end position="1010"/>
    </location>
</feature>
<feature type="transmembrane region" description="Helical" evidence="14">
    <location>
        <begin position="523"/>
        <end position="539"/>
    </location>
</feature>
<dbReference type="InterPro" id="IPR052023">
    <property type="entry name" value="Histidine_kinase_KdpD"/>
</dbReference>
<evidence type="ECO:0000313" key="16">
    <source>
        <dbReference type="EMBL" id="PWK38878.1"/>
    </source>
</evidence>
<dbReference type="PANTHER" id="PTHR45569:SF1">
    <property type="entry name" value="SENSOR PROTEIN KDPD"/>
    <property type="match status" value="1"/>
</dbReference>
<evidence type="ECO:0000256" key="11">
    <source>
        <dbReference type="ARBA" id="ARBA00023012"/>
    </source>
</evidence>
<dbReference type="FunFam" id="3.40.50.300:FF:000483">
    <property type="entry name" value="Sensor histidine kinase KdpD"/>
    <property type="match status" value="1"/>
</dbReference>